<comment type="similarity">
    <text evidence="1 9">Belongs to the protein prenyltransferase subunit alpha family.</text>
</comment>
<dbReference type="PANTHER" id="PTHR11129:SF2">
    <property type="entry name" value="GERANYLGERANYL TRANSFERASE TYPE-2 SUBUNIT ALPHA"/>
    <property type="match status" value="1"/>
</dbReference>
<evidence type="ECO:0000256" key="1">
    <source>
        <dbReference type="ARBA" id="ARBA00006734"/>
    </source>
</evidence>
<evidence type="ECO:0000313" key="10">
    <source>
        <dbReference type="WBParaSite" id="TTAC_0001009001-mRNA-1"/>
    </source>
</evidence>
<name>A0A0R3X965_HYDTA</name>
<dbReference type="AlphaFoldDB" id="A0A0R3X965"/>
<organism evidence="10">
    <name type="scientific">Hydatigena taeniaeformis</name>
    <name type="common">Feline tapeworm</name>
    <name type="synonym">Taenia taeniaeformis</name>
    <dbReference type="NCBI Taxonomy" id="6205"/>
    <lineage>
        <taxon>Eukaryota</taxon>
        <taxon>Metazoa</taxon>
        <taxon>Spiralia</taxon>
        <taxon>Lophotrochozoa</taxon>
        <taxon>Platyhelminthes</taxon>
        <taxon>Cestoda</taxon>
        <taxon>Eucestoda</taxon>
        <taxon>Cyclophyllidea</taxon>
        <taxon>Taeniidae</taxon>
        <taxon>Hydatigera</taxon>
    </lineage>
</organism>
<dbReference type="EC" id="2.5.1.60" evidence="2 9"/>
<accession>A0A0R3X965</accession>
<evidence type="ECO:0000256" key="8">
    <source>
        <dbReference type="ARBA" id="ARBA00047658"/>
    </source>
</evidence>
<dbReference type="Gene3D" id="2.60.40.1130">
    <property type="entry name" value="Rab geranylgeranyltransferase alpha-subunit, insert domain"/>
    <property type="match status" value="1"/>
</dbReference>
<keyword evidence="4 9" id="KW-0637">Prenyltransferase</keyword>
<dbReference type="STRING" id="6205.A0A0R3X965"/>
<evidence type="ECO:0000256" key="9">
    <source>
        <dbReference type="RuleBase" id="RU367120"/>
    </source>
</evidence>
<evidence type="ECO:0000256" key="3">
    <source>
        <dbReference type="ARBA" id="ARBA00014772"/>
    </source>
</evidence>
<dbReference type="InterPro" id="IPR032675">
    <property type="entry name" value="LRR_dom_sf"/>
</dbReference>
<dbReference type="InterPro" id="IPR001611">
    <property type="entry name" value="Leu-rich_rpt"/>
</dbReference>
<reference evidence="10" key="1">
    <citation type="submission" date="2017-02" db="UniProtKB">
        <authorList>
            <consortium name="WormBaseParasite"/>
        </authorList>
    </citation>
    <scope>IDENTIFICATION</scope>
</reference>
<dbReference type="GO" id="GO:0004663">
    <property type="term" value="F:Rab geranylgeranyltransferase activity"/>
    <property type="evidence" value="ECO:0007669"/>
    <property type="project" value="UniProtKB-UniRule"/>
</dbReference>
<evidence type="ECO:0000256" key="6">
    <source>
        <dbReference type="ARBA" id="ARBA00022737"/>
    </source>
</evidence>
<dbReference type="GO" id="GO:0097354">
    <property type="term" value="P:prenylation"/>
    <property type="evidence" value="ECO:0007669"/>
    <property type="project" value="UniProtKB-UniRule"/>
</dbReference>
<dbReference type="PANTHER" id="PTHR11129">
    <property type="entry name" value="PROTEIN FARNESYLTRANSFERASE ALPHA SUBUNIT/RAB GERANYLGERANYL TRANSFERASE ALPHA SUBUNIT"/>
    <property type="match status" value="1"/>
</dbReference>
<protein>
    <recommendedName>
        <fullName evidence="3 9">Geranylgeranyl transferase type-2 subunit alpha</fullName>
        <ecNumber evidence="2 9">2.5.1.60</ecNumber>
    </recommendedName>
    <alternativeName>
        <fullName evidence="7 9">Geranylgeranyl transferase type II subunit alpha</fullName>
    </alternativeName>
</protein>
<dbReference type="Gene3D" id="3.80.10.10">
    <property type="entry name" value="Ribonuclease Inhibitor"/>
    <property type="match status" value="1"/>
</dbReference>
<comment type="catalytic activity">
    <reaction evidence="8 9">
        <text>geranylgeranyl diphosphate + L-cysteinyl-[protein] = S-geranylgeranyl-L-cysteinyl-[protein] + diphosphate</text>
        <dbReference type="Rhea" id="RHEA:21240"/>
        <dbReference type="Rhea" id="RHEA-COMP:10131"/>
        <dbReference type="Rhea" id="RHEA-COMP:11537"/>
        <dbReference type="ChEBI" id="CHEBI:29950"/>
        <dbReference type="ChEBI" id="CHEBI:33019"/>
        <dbReference type="ChEBI" id="CHEBI:57533"/>
        <dbReference type="ChEBI" id="CHEBI:86021"/>
        <dbReference type="EC" id="2.5.1.60"/>
    </reaction>
</comment>
<dbReference type="Gene3D" id="1.25.40.120">
    <property type="entry name" value="Protein prenylyltransferase"/>
    <property type="match status" value="2"/>
</dbReference>
<dbReference type="SUPFAM" id="SSF52075">
    <property type="entry name" value="Outer arm dynein light chain 1"/>
    <property type="match status" value="1"/>
</dbReference>
<dbReference type="SUPFAM" id="SSF48439">
    <property type="entry name" value="Protein prenylyltransferase"/>
    <property type="match status" value="1"/>
</dbReference>
<proteinExistence type="inferred from homology"/>
<dbReference type="InterPro" id="IPR002088">
    <property type="entry name" value="Prenyl_trans_a"/>
</dbReference>
<dbReference type="PROSITE" id="PS51450">
    <property type="entry name" value="LRR"/>
    <property type="match status" value="2"/>
</dbReference>
<evidence type="ECO:0000256" key="2">
    <source>
        <dbReference type="ARBA" id="ARBA00012656"/>
    </source>
</evidence>
<comment type="function">
    <text evidence="9">Catalyzes the transfer of a geranyl-geranyl moiety from geranyl-geranyl pyrophosphate to cysteines occuring in specific C-terminal amino acid sequences.</text>
</comment>
<evidence type="ECO:0000256" key="5">
    <source>
        <dbReference type="ARBA" id="ARBA00022679"/>
    </source>
</evidence>
<dbReference type="PROSITE" id="PS51147">
    <property type="entry name" value="PFTA"/>
    <property type="match status" value="3"/>
</dbReference>
<keyword evidence="5 9" id="KW-0808">Transferase</keyword>
<evidence type="ECO:0000256" key="7">
    <source>
        <dbReference type="ARBA" id="ARBA00031267"/>
    </source>
</evidence>
<dbReference type="FunFam" id="1.25.40.120:FF:000035">
    <property type="entry name" value="Geranylgeranyl transferase type-2 subunit alpha"/>
    <property type="match status" value="1"/>
</dbReference>
<dbReference type="Pfam" id="PF01239">
    <property type="entry name" value="PPTA"/>
    <property type="match status" value="4"/>
</dbReference>
<evidence type="ECO:0000256" key="4">
    <source>
        <dbReference type="ARBA" id="ARBA00022602"/>
    </source>
</evidence>
<keyword evidence="6" id="KW-0677">Repeat</keyword>
<dbReference type="GO" id="GO:0005968">
    <property type="term" value="C:Rab-protein geranylgeranyltransferase complex"/>
    <property type="evidence" value="ECO:0007669"/>
    <property type="project" value="TreeGrafter"/>
</dbReference>
<dbReference type="WBParaSite" id="TTAC_0001009001-mRNA-1">
    <property type="protein sequence ID" value="TTAC_0001009001-mRNA-1"/>
    <property type="gene ID" value="TTAC_0001009001"/>
</dbReference>
<sequence>LVCSVWFRTGLREKKNTSSSIAIQNMHGQVKVRRSPEQDAQHREIESEAKRRFSLLVEEVLAKRRSGIFDLELLEKLAELLEQSPEMFTMWNYQLLEQSPEMFTMWNYRREILLNTVNFDLPTDARSRIFDDELTLTSRCFLKNSKSYATWHHRRWIMLHHPRPDWKNELDLCNKALRLDGRNFHCWDYRRFVVESSRTPNTTELYFTYMTLEENFSNYSAWHYRSGLIGADDEVCTVATPVSPPPTFEVDRKNEISDFPWDEFDLVHNAVFTDPKDQGPWFYYSWLLGRGVKNCYLRELYLSRSLQRAVLVFTSPKLKSAISHLHVDISVRNPSTNTLNSYTPSNLDGWKSALNDNISAVWWFELPKTIIDGCTVSVTVHSEERGDKTAVCSSTVEDSKTWLFCKMEADQKESLTRVALDPRRLLNFMVSPVHEPSSLMGELDTVRELVALEPNNKWALFTLVNLLRYIRPPNCANEIEAAVETLKTVDGHRKRYYADMASAHATEDALVASFAVNSRVLNLSGVGLTRVCCLDWCSLMTDLNFSNNNLDMLPGTCAYLVCLKELNLDDNRISSLGPIAGLPQLKHVSVCRNLIIHFEGLEPILSCPNLRDLDITGNRVAELSNFTVLLAEHPYSKGSHNSLSVVYNKPVKT</sequence>